<evidence type="ECO:0000256" key="2">
    <source>
        <dbReference type="SAM" id="Phobius"/>
    </source>
</evidence>
<feature type="transmembrane region" description="Helical" evidence="2">
    <location>
        <begin position="161"/>
        <end position="181"/>
    </location>
</feature>
<accession>A0A225D4D6</accession>
<evidence type="ECO:0000313" key="3">
    <source>
        <dbReference type="EMBL" id="OWK34504.1"/>
    </source>
</evidence>
<evidence type="ECO:0000256" key="1">
    <source>
        <dbReference type="SAM" id="Coils"/>
    </source>
</evidence>
<gene>
    <name evidence="3" type="ORF">FRUB_10475</name>
</gene>
<feature type="coiled-coil region" evidence="1">
    <location>
        <begin position="293"/>
        <end position="330"/>
    </location>
</feature>
<reference evidence="4" key="1">
    <citation type="submission" date="2017-06" db="EMBL/GenBank/DDBJ databases">
        <title>Genome analysis of Fimbriiglobus ruber SP5, the first member of the order Planctomycetales with confirmed chitinolytic capability.</title>
        <authorList>
            <person name="Ravin N.V."/>
            <person name="Rakitin A.L."/>
            <person name="Ivanova A.A."/>
            <person name="Beletsky A.V."/>
            <person name="Kulichevskaya I.S."/>
            <person name="Mardanov A.V."/>
            <person name="Dedysh S.N."/>
        </authorList>
    </citation>
    <scope>NUCLEOTIDE SEQUENCE [LARGE SCALE GENOMIC DNA]</scope>
    <source>
        <strain evidence="4">SP5</strain>
    </source>
</reference>
<dbReference type="AlphaFoldDB" id="A0A225D4D6"/>
<keyword evidence="4" id="KW-1185">Reference proteome</keyword>
<sequence>MATRFLDLVRRAAESWARRAILSAILLSFLAHGFARAEDSGADDKLVAKRLEWHVLSAKKELAEWEMTVISPPSLKEDIQSLDDFEKPDVILTRFRVALEKTSGDLRQRTDVFAAKVRDRRAVVEADWRGIYHSRIEFQRAVDARQADYGFDFEANRAAPFRGSLVDAGIVLWGAGAWFVCWRLAARETRVARRRAAYSRRAAAIGSVAAIGLLGLSGCGALLEKASWAEREDARLTTDTAAAETAATTAQRAADLKWAQAVNAWARLLAAREDSSQTADGFRQKEDDLRGQLEKLRLDAMVAERLADEAEADRAKMTSDRKRLEELQSESQLREFAINVGRAVFAAGLAAGSAAPLLLAVRRNRRRLAEQVNECPRCRAAGQLAVRDAAVPDKRYPEPEYVECQVCTFRFRKSDSRFARLCFPVVGVRSSGKTHMLVTAYDRVRSGSVPTSALIQPTPSLGDDLFERYIDLVLRKQGQAGATVHTLPEPVVLRVRDADRAGANTVLVNVFDFSGEMMDARLETDLLRRRAVMNDGFMMLLDPTQLYGRNGHLRLEDQIRAMQAYYDDLRELHRVPAGEVIPIPVAVCISKFDLLVSDNPIRGQAVPFIQKILKAGDGRPTITTGVVAARSAVVEQMLPLLFPGIDLLGILRGYFGGQVLFFPMSSVSLFEGELGVKDVKRRTMAPFGVIEPLLWLTHMQGYKVLS</sequence>
<protein>
    <submittedName>
        <fullName evidence="3">Uncharacterized protein</fullName>
    </submittedName>
</protein>
<feature type="transmembrane region" description="Helical" evidence="2">
    <location>
        <begin position="202"/>
        <end position="223"/>
    </location>
</feature>
<proteinExistence type="predicted"/>
<keyword evidence="2" id="KW-1133">Transmembrane helix</keyword>
<evidence type="ECO:0000313" key="4">
    <source>
        <dbReference type="Proteomes" id="UP000214646"/>
    </source>
</evidence>
<organism evidence="3 4">
    <name type="scientific">Fimbriiglobus ruber</name>
    <dbReference type="NCBI Taxonomy" id="1908690"/>
    <lineage>
        <taxon>Bacteria</taxon>
        <taxon>Pseudomonadati</taxon>
        <taxon>Planctomycetota</taxon>
        <taxon>Planctomycetia</taxon>
        <taxon>Gemmatales</taxon>
        <taxon>Gemmataceae</taxon>
        <taxon>Fimbriiglobus</taxon>
    </lineage>
</organism>
<keyword evidence="1" id="KW-0175">Coiled coil</keyword>
<keyword evidence="2" id="KW-0472">Membrane</keyword>
<comment type="caution">
    <text evidence="3">The sequence shown here is derived from an EMBL/GenBank/DDBJ whole genome shotgun (WGS) entry which is preliminary data.</text>
</comment>
<name>A0A225D4D6_9BACT</name>
<dbReference type="OrthoDB" id="143162at2"/>
<dbReference type="Proteomes" id="UP000214646">
    <property type="component" value="Unassembled WGS sequence"/>
</dbReference>
<dbReference type="EMBL" id="NIDE01000020">
    <property type="protein sequence ID" value="OWK34504.1"/>
    <property type="molecule type" value="Genomic_DNA"/>
</dbReference>
<dbReference type="RefSeq" id="WP_088260777.1">
    <property type="nucleotide sequence ID" value="NZ_NIDE01000020.1"/>
</dbReference>
<keyword evidence="2" id="KW-0812">Transmembrane</keyword>